<dbReference type="Proteomes" id="UP001365405">
    <property type="component" value="Unassembled WGS sequence"/>
</dbReference>
<dbReference type="RefSeq" id="WP_341408562.1">
    <property type="nucleotide sequence ID" value="NZ_JBBUTH010000001.1"/>
</dbReference>
<organism evidence="2 3">
    <name type="scientific">Pseudaquabacterium inlustre</name>
    <dbReference type="NCBI Taxonomy" id="2984192"/>
    <lineage>
        <taxon>Bacteria</taxon>
        <taxon>Pseudomonadati</taxon>
        <taxon>Pseudomonadota</taxon>
        <taxon>Betaproteobacteria</taxon>
        <taxon>Burkholderiales</taxon>
        <taxon>Sphaerotilaceae</taxon>
        <taxon>Pseudaquabacterium</taxon>
    </lineage>
</organism>
<keyword evidence="2" id="KW-0378">Hydrolase</keyword>
<evidence type="ECO:0000313" key="3">
    <source>
        <dbReference type="Proteomes" id="UP001365405"/>
    </source>
</evidence>
<keyword evidence="3" id="KW-1185">Reference proteome</keyword>
<dbReference type="PRINTS" id="PR00111">
    <property type="entry name" value="ABHYDROLASE"/>
</dbReference>
<protein>
    <submittedName>
        <fullName evidence="2">Alpha/beta hydrolase</fullName>
    </submittedName>
</protein>
<dbReference type="InterPro" id="IPR029058">
    <property type="entry name" value="AB_hydrolase_fold"/>
</dbReference>
<proteinExistence type="predicted"/>
<evidence type="ECO:0000259" key="1">
    <source>
        <dbReference type="Pfam" id="PF12697"/>
    </source>
</evidence>
<accession>A0ABU9CDW2</accession>
<evidence type="ECO:0000313" key="2">
    <source>
        <dbReference type="EMBL" id="MEK8048889.1"/>
    </source>
</evidence>
<gene>
    <name evidence="2" type="ORF">AACH10_01410</name>
</gene>
<sequence>MSVPQSGDRAHAPTLVFAHANGFPACSYRQLFAAWRAAGWRVVAPPMLGHDPAYPVASNWARLRDQLADFSAREAPGGAWLVGHSLGGLLSLMVASKHPERVRGVVLLDSPVITGWRAHSVQVLKASRLMPRVSPGKVSQTRRMAWPSREAAHAHFAAKRKFARWAPDVLADYLRDGLVEAADGSVTLAFTREVETRIYNTLPHHLGTMLRRHPLRCPLGFVAGTRSREVRQGGLDTAHRLAGERFAWIEGSHLYPMERPAETAATVLTLLGTMVAV</sequence>
<dbReference type="GO" id="GO:0016787">
    <property type="term" value="F:hydrolase activity"/>
    <property type="evidence" value="ECO:0007669"/>
    <property type="project" value="UniProtKB-KW"/>
</dbReference>
<dbReference type="PANTHER" id="PTHR43689:SF8">
    <property type="entry name" value="ALPHA_BETA-HYDROLASES SUPERFAMILY PROTEIN"/>
    <property type="match status" value="1"/>
</dbReference>
<dbReference type="Pfam" id="PF12697">
    <property type="entry name" value="Abhydrolase_6"/>
    <property type="match status" value="1"/>
</dbReference>
<dbReference type="EMBL" id="JBBUTH010000001">
    <property type="protein sequence ID" value="MEK8048889.1"/>
    <property type="molecule type" value="Genomic_DNA"/>
</dbReference>
<comment type="caution">
    <text evidence="2">The sequence shown here is derived from an EMBL/GenBank/DDBJ whole genome shotgun (WGS) entry which is preliminary data.</text>
</comment>
<dbReference type="Gene3D" id="3.40.50.1820">
    <property type="entry name" value="alpha/beta hydrolase"/>
    <property type="match status" value="1"/>
</dbReference>
<reference evidence="2 3" key="1">
    <citation type="submission" date="2024-04" db="EMBL/GenBank/DDBJ databases">
        <title>Novel species of the genus Ideonella isolated from streams.</title>
        <authorList>
            <person name="Lu H."/>
        </authorList>
    </citation>
    <scope>NUCLEOTIDE SEQUENCE [LARGE SCALE GENOMIC DNA]</scope>
    <source>
        <strain evidence="2 3">DXS22W</strain>
    </source>
</reference>
<name>A0ABU9CDW2_9BURK</name>
<feature type="domain" description="AB hydrolase-1" evidence="1">
    <location>
        <begin position="15"/>
        <end position="265"/>
    </location>
</feature>
<dbReference type="PANTHER" id="PTHR43689">
    <property type="entry name" value="HYDROLASE"/>
    <property type="match status" value="1"/>
</dbReference>
<dbReference type="SUPFAM" id="SSF53474">
    <property type="entry name" value="alpha/beta-Hydrolases"/>
    <property type="match status" value="1"/>
</dbReference>
<dbReference type="InterPro" id="IPR000073">
    <property type="entry name" value="AB_hydrolase_1"/>
</dbReference>